<dbReference type="AlphaFoldDB" id="A0A2S7UST8"/>
<sequence length="464" mass="50342">MELVEQTNLNSLEKRAAVSLALIFSMRMLGLFMLMPILAIYGQELENVSPLWIGIAIGAYGLTQALFQIPMGWLSDRFGRRKIIVIGLIIFAIGSVIAALATSIEMVTLGRAIQGMGAIASAVLALASDVTREEQRPKVMAVIGMCIGLSFAVALVLGPMIAEAFGLQGVFFITAVMAVVGIIITLTVVPVSYTQTNSSEVTASKSNIMAMLFNGQLVRLDLGVLFLHWLMTSIFIALPILFKDSGLAVTEHWKIYLPVLFLSFVFMVPMLIIGAKKQIEKNLFIFAVGLVMLASVLMVFSVSIWPLILAVFIFFVGFNFLEASLPAHVSRLAPAGQKGTAMGVYSSSQFFGAFLGGVSGGFIAQNFGFSYLFAANGLIALLWLVLAFGMKLPVSSKRVSIPFEPKGGLDYQEFINQLSQCGGVMEATLVEDESRIYLKVDKTNYDRPSVDQLIAQINHKDSGE</sequence>
<feature type="transmembrane region" description="Helical" evidence="7">
    <location>
        <begin position="139"/>
        <end position="161"/>
    </location>
</feature>
<feature type="transmembrane region" description="Helical" evidence="7">
    <location>
        <begin position="16"/>
        <end position="39"/>
    </location>
</feature>
<dbReference type="InterPro" id="IPR011701">
    <property type="entry name" value="MFS"/>
</dbReference>
<feature type="transmembrane region" description="Helical" evidence="7">
    <location>
        <begin position="51"/>
        <end position="71"/>
    </location>
</feature>
<keyword evidence="3" id="KW-1003">Cell membrane</keyword>
<evidence type="ECO:0000259" key="8">
    <source>
        <dbReference type="PROSITE" id="PS50850"/>
    </source>
</evidence>
<dbReference type="Pfam" id="PF07690">
    <property type="entry name" value="MFS_1"/>
    <property type="match status" value="1"/>
</dbReference>
<keyword evidence="10" id="KW-1185">Reference proteome</keyword>
<evidence type="ECO:0000256" key="5">
    <source>
        <dbReference type="ARBA" id="ARBA00022989"/>
    </source>
</evidence>
<accession>A0A2S7UST8</accession>
<dbReference type="GO" id="GO:0005886">
    <property type="term" value="C:plasma membrane"/>
    <property type="evidence" value="ECO:0007669"/>
    <property type="project" value="UniProtKB-SubCell"/>
</dbReference>
<evidence type="ECO:0000256" key="3">
    <source>
        <dbReference type="ARBA" id="ARBA00022475"/>
    </source>
</evidence>
<feature type="transmembrane region" description="Helical" evidence="7">
    <location>
        <begin position="342"/>
        <end position="363"/>
    </location>
</feature>
<protein>
    <submittedName>
        <fullName evidence="9">MFS transporter</fullName>
    </submittedName>
</protein>
<evidence type="ECO:0000256" key="1">
    <source>
        <dbReference type="ARBA" id="ARBA00004651"/>
    </source>
</evidence>
<dbReference type="PROSITE" id="PS50850">
    <property type="entry name" value="MFS"/>
    <property type="match status" value="1"/>
</dbReference>
<dbReference type="EMBL" id="MSCH01000003">
    <property type="protein sequence ID" value="PQJ53056.1"/>
    <property type="molecule type" value="Genomic_DNA"/>
</dbReference>
<feature type="transmembrane region" description="Helical" evidence="7">
    <location>
        <begin position="167"/>
        <end position="189"/>
    </location>
</feature>
<dbReference type="InterPro" id="IPR036259">
    <property type="entry name" value="MFS_trans_sf"/>
</dbReference>
<feature type="transmembrane region" description="Helical" evidence="7">
    <location>
        <begin position="304"/>
        <end position="321"/>
    </location>
</feature>
<dbReference type="InterPro" id="IPR050171">
    <property type="entry name" value="MFS_Transporters"/>
</dbReference>
<dbReference type="PROSITE" id="PS00216">
    <property type="entry name" value="SUGAR_TRANSPORT_1"/>
    <property type="match status" value="1"/>
</dbReference>
<feature type="transmembrane region" description="Helical" evidence="7">
    <location>
        <begin position="369"/>
        <end position="388"/>
    </location>
</feature>
<evidence type="ECO:0000256" key="2">
    <source>
        <dbReference type="ARBA" id="ARBA00022448"/>
    </source>
</evidence>
<dbReference type="Gene3D" id="3.30.70.100">
    <property type="match status" value="1"/>
</dbReference>
<feature type="transmembrane region" description="Helical" evidence="7">
    <location>
        <begin position="255"/>
        <end position="275"/>
    </location>
</feature>
<name>A0A2S7UST8_9GAMM</name>
<comment type="subcellular location">
    <subcellularLocation>
        <location evidence="1">Cell membrane</location>
        <topology evidence="1">Multi-pass membrane protein</topology>
    </subcellularLocation>
</comment>
<dbReference type="GO" id="GO:0022857">
    <property type="term" value="F:transmembrane transporter activity"/>
    <property type="evidence" value="ECO:0007669"/>
    <property type="project" value="InterPro"/>
</dbReference>
<keyword evidence="4 7" id="KW-0812">Transmembrane</keyword>
<keyword evidence="2" id="KW-0813">Transport</keyword>
<feature type="transmembrane region" description="Helical" evidence="7">
    <location>
        <begin position="222"/>
        <end position="243"/>
    </location>
</feature>
<dbReference type="PANTHER" id="PTHR23517">
    <property type="entry name" value="RESISTANCE PROTEIN MDTM, PUTATIVE-RELATED-RELATED"/>
    <property type="match status" value="1"/>
</dbReference>
<evidence type="ECO:0000256" key="6">
    <source>
        <dbReference type="ARBA" id="ARBA00023136"/>
    </source>
</evidence>
<dbReference type="Gene3D" id="1.20.1250.20">
    <property type="entry name" value="MFS general substrate transporter like domains"/>
    <property type="match status" value="1"/>
</dbReference>
<evidence type="ECO:0000313" key="10">
    <source>
        <dbReference type="Proteomes" id="UP000239007"/>
    </source>
</evidence>
<dbReference type="SUPFAM" id="SSF103473">
    <property type="entry name" value="MFS general substrate transporter"/>
    <property type="match status" value="1"/>
</dbReference>
<reference evidence="9 10" key="1">
    <citation type="submission" date="2016-12" db="EMBL/GenBank/DDBJ databases">
        <title>Diversity of luminous bacteria.</title>
        <authorList>
            <person name="Yoshizawa S."/>
            <person name="Kogure K."/>
        </authorList>
    </citation>
    <scope>NUCLEOTIDE SEQUENCE [LARGE SCALE GENOMIC DNA]</scope>
    <source>
        <strain evidence="9 10">SA4-48</strain>
    </source>
</reference>
<dbReference type="CDD" id="cd17472">
    <property type="entry name" value="MFS_YajR_like"/>
    <property type="match status" value="1"/>
</dbReference>
<feature type="transmembrane region" description="Helical" evidence="7">
    <location>
        <begin position="108"/>
        <end position="127"/>
    </location>
</feature>
<evidence type="ECO:0000256" key="4">
    <source>
        <dbReference type="ARBA" id="ARBA00022692"/>
    </source>
</evidence>
<proteinExistence type="predicted"/>
<gene>
    <name evidence="9" type="ORF">BTO11_04880</name>
</gene>
<comment type="caution">
    <text evidence="9">The sequence shown here is derived from an EMBL/GenBank/DDBJ whole genome shotgun (WGS) entry which is preliminary data.</text>
</comment>
<feature type="domain" description="Major facilitator superfamily (MFS) profile" evidence="8">
    <location>
        <begin position="16"/>
        <end position="395"/>
    </location>
</feature>
<keyword evidence="5 7" id="KW-1133">Transmembrane helix</keyword>
<dbReference type="PANTHER" id="PTHR23517:SF2">
    <property type="entry name" value="MULTIDRUG RESISTANCE PROTEIN MDTH"/>
    <property type="match status" value="1"/>
</dbReference>
<dbReference type="Proteomes" id="UP000239007">
    <property type="component" value="Unassembled WGS sequence"/>
</dbReference>
<evidence type="ECO:0000256" key="7">
    <source>
        <dbReference type="SAM" id="Phobius"/>
    </source>
</evidence>
<feature type="transmembrane region" description="Helical" evidence="7">
    <location>
        <begin position="282"/>
        <end position="298"/>
    </location>
</feature>
<keyword evidence="6 7" id="KW-0472">Membrane</keyword>
<evidence type="ECO:0000313" key="9">
    <source>
        <dbReference type="EMBL" id="PQJ53056.1"/>
    </source>
</evidence>
<dbReference type="InterPro" id="IPR005829">
    <property type="entry name" value="Sugar_transporter_CS"/>
</dbReference>
<organism evidence="9 10">
    <name type="scientific">Psychrosphaera saromensis</name>
    <dbReference type="NCBI Taxonomy" id="716813"/>
    <lineage>
        <taxon>Bacteria</taxon>
        <taxon>Pseudomonadati</taxon>
        <taxon>Pseudomonadota</taxon>
        <taxon>Gammaproteobacteria</taxon>
        <taxon>Alteromonadales</taxon>
        <taxon>Pseudoalteromonadaceae</taxon>
        <taxon>Psychrosphaera</taxon>
    </lineage>
</organism>
<feature type="transmembrane region" description="Helical" evidence="7">
    <location>
        <begin position="83"/>
        <end position="102"/>
    </location>
</feature>
<dbReference type="InterPro" id="IPR020846">
    <property type="entry name" value="MFS_dom"/>
</dbReference>
<dbReference type="OrthoDB" id="9764259at2"/>